<evidence type="ECO:0000256" key="7">
    <source>
        <dbReference type="ARBA" id="ARBA00022723"/>
    </source>
</evidence>
<comment type="subcellular location">
    <subcellularLocation>
        <location evidence="2">Cell membrane</location>
        <topology evidence="2">Multi-pass membrane protein</topology>
    </subcellularLocation>
</comment>
<feature type="domain" description="Cytochrome b561 bacterial/Ni-hydrogenase" evidence="14">
    <location>
        <begin position="1"/>
        <end position="157"/>
    </location>
</feature>
<dbReference type="SUPFAM" id="SSF81342">
    <property type="entry name" value="Transmembrane di-heme cytochromes"/>
    <property type="match status" value="1"/>
</dbReference>
<keyword evidence="16" id="KW-1185">Reference proteome</keyword>
<evidence type="ECO:0000256" key="13">
    <source>
        <dbReference type="SAM" id="Phobius"/>
    </source>
</evidence>
<dbReference type="GO" id="GO:0046872">
    <property type="term" value="F:metal ion binding"/>
    <property type="evidence" value="ECO:0007669"/>
    <property type="project" value="UniProtKB-KW"/>
</dbReference>
<gene>
    <name evidence="15" type="ORF">PCO31111_01050</name>
</gene>
<dbReference type="PANTHER" id="PTHR30529:SF1">
    <property type="entry name" value="CYTOCHROME B561 HOMOLOG 2"/>
    <property type="match status" value="1"/>
</dbReference>
<evidence type="ECO:0000313" key="16">
    <source>
        <dbReference type="Proteomes" id="UP000383971"/>
    </source>
</evidence>
<evidence type="ECO:0000256" key="4">
    <source>
        <dbReference type="ARBA" id="ARBA00022475"/>
    </source>
</evidence>
<keyword evidence="8" id="KW-0249">Electron transport</keyword>
<dbReference type="InterPro" id="IPR016174">
    <property type="entry name" value="Di-haem_cyt_TM"/>
</dbReference>
<dbReference type="InterPro" id="IPR011577">
    <property type="entry name" value="Cyt_b561_bac/Ni-Hgenase"/>
</dbReference>
<reference evidence="15 16" key="1">
    <citation type="submission" date="2019-08" db="EMBL/GenBank/DDBJ databases">
        <authorList>
            <person name="Peeters C."/>
        </authorList>
    </citation>
    <scope>NUCLEOTIDE SEQUENCE [LARGE SCALE GENOMIC DNA]</scope>
    <source>
        <strain evidence="15 16">LMG 31111</strain>
    </source>
</reference>
<keyword evidence="9 13" id="KW-1133">Transmembrane helix</keyword>
<comment type="similarity">
    <text evidence="12">Belongs to the cytochrome b561 family.</text>
</comment>
<evidence type="ECO:0000256" key="8">
    <source>
        <dbReference type="ARBA" id="ARBA00022982"/>
    </source>
</evidence>
<keyword evidence="3" id="KW-0813">Transport</keyword>
<dbReference type="GO" id="GO:0022904">
    <property type="term" value="P:respiratory electron transport chain"/>
    <property type="evidence" value="ECO:0007669"/>
    <property type="project" value="InterPro"/>
</dbReference>
<name>A0A5E4SWW3_9BURK</name>
<evidence type="ECO:0000256" key="10">
    <source>
        <dbReference type="ARBA" id="ARBA00023004"/>
    </source>
</evidence>
<dbReference type="AlphaFoldDB" id="A0A5E4SWW3"/>
<feature type="transmembrane region" description="Helical" evidence="13">
    <location>
        <begin position="124"/>
        <end position="145"/>
    </location>
</feature>
<evidence type="ECO:0000256" key="5">
    <source>
        <dbReference type="ARBA" id="ARBA00022617"/>
    </source>
</evidence>
<dbReference type="GO" id="GO:0020037">
    <property type="term" value="F:heme binding"/>
    <property type="evidence" value="ECO:0007669"/>
    <property type="project" value="TreeGrafter"/>
</dbReference>
<comment type="cofactor">
    <cofactor evidence="1">
        <name>heme b</name>
        <dbReference type="ChEBI" id="CHEBI:60344"/>
    </cofactor>
</comment>
<dbReference type="Proteomes" id="UP000383971">
    <property type="component" value="Unassembled WGS sequence"/>
</dbReference>
<protein>
    <submittedName>
        <fullName evidence="15">Cytochrome B561</fullName>
    </submittedName>
</protein>
<evidence type="ECO:0000256" key="1">
    <source>
        <dbReference type="ARBA" id="ARBA00001970"/>
    </source>
</evidence>
<keyword evidence="6 13" id="KW-0812">Transmembrane</keyword>
<keyword evidence="5" id="KW-0349">Heme</keyword>
<evidence type="ECO:0000256" key="3">
    <source>
        <dbReference type="ARBA" id="ARBA00022448"/>
    </source>
</evidence>
<dbReference type="GO" id="GO:0009055">
    <property type="term" value="F:electron transfer activity"/>
    <property type="evidence" value="ECO:0007669"/>
    <property type="project" value="InterPro"/>
</dbReference>
<evidence type="ECO:0000256" key="9">
    <source>
        <dbReference type="ARBA" id="ARBA00022989"/>
    </source>
</evidence>
<sequence length="167" mass="17884">MVLLLIAQYTVAWTMPEIHRGTLPVGLVGWHLSIGTALLALVLARLLWRTTHPVQGASNTPLLNALAGAGHAAIYVLLFAVPIMGWINASSRGYAVQLFGAITLPSLSTTGSTLGHAMGDIHVYGSYILLGIVGVHVLAALYHRLILRDGVMERMLPLSSKKWGSIE</sequence>
<keyword evidence="11 13" id="KW-0472">Membrane</keyword>
<feature type="transmembrane region" description="Helical" evidence="13">
    <location>
        <begin position="28"/>
        <end position="48"/>
    </location>
</feature>
<dbReference type="EMBL" id="CABPSE010000002">
    <property type="protein sequence ID" value="VVD79631.1"/>
    <property type="molecule type" value="Genomic_DNA"/>
</dbReference>
<dbReference type="GO" id="GO:0005886">
    <property type="term" value="C:plasma membrane"/>
    <property type="evidence" value="ECO:0007669"/>
    <property type="project" value="UniProtKB-SubCell"/>
</dbReference>
<keyword evidence="4" id="KW-1003">Cell membrane</keyword>
<dbReference type="PANTHER" id="PTHR30529">
    <property type="entry name" value="CYTOCHROME B561"/>
    <property type="match status" value="1"/>
</dbReference>
<evidence type="ECO:0000256" key="6">
    <source>
        <dbReference type="ARBA" id="ARBA00022692"/>
    </source>
</evidence>
<accession>A0A5E4SWW3</accession>
<evidence type="ECO:0000259" key="14">
    <source>
        <dbReference type="Pfam" id="PF01292"/>
    </source>
</evidence>
<evidence type="ECO:0000256" key="12">
    <source>
        <dbReference type="ARBA" id="ARBA00037975"/>
    </source>
</evidence>
<evidence type="ECO:0000256" key="11">
    <source>
        <dbReference type="ARBA" id="ARBA00023136"/>
    </source>
</evidence>
<keyword evidence="10" id="KW-0408">Iron</keyword>
<proteinExistence type="inferred from homology"/>
<evidence type="ECO:0000313" key="15">
    <source>
        <dbReference type="EMBL" id="VVD79631.1"/>
    </source>
</evidence>
<organism evidence="15 16">
    <name type="scientific">Pandoraea communis</name>
    <dbReference type="NCBI Taxonomy" id="2508297"/>
    <lineage>
        <taxon>Bacteria</taxon>
        <taxon>Pseudomonadati</taxon>
        <taxon>Pseudomonadota</taxon>
        <taxon>Betaproteobacteria</taxon>
        <taxon>Burkholderiales</taxon>
        <taxon>Burkholderiaceae</taxon>
        <taxon>Pandoraea</taxon>
    </lineage>
</organism>
<evidence type="ECO:0000256" key="2">
    <source>
        <dbReference type="ARBA" id="ARBA00004651"/>
    </source>
</evidence>
<feature type="transmembrane region" description="Helical" evidence="13">
    <location>
        <begin position="60"/>
        <end position="87"/>
    </location>
</feature>
<dbReference type="InterPro" id="IPR052168">
    <property type="entry name" value="Cytochrome_b561_oxidase"/>
</dbReference>
<dbReference type="Pfam" id="PF01292">
    <property type="entry name" value="Ni_hydr_CYTB"/>
    <property type="match status" value="1"/>
</dbReference>
<keyword evidence="7" id="KW-0479">Metal-binding</keyword>